<keyword evidence="2" id="KW-1185">Reference proteome</keyword>
<name>A0ABQ4DPW8_9CELL</name>
<dbReference type="EMBL" id="BONP01000025">
    <property type="protein sequence ID" value="GIG41401.1"/>
    <property type="molecule type" value="Genomic_DNA"/>
</dbReference>
<organism evidence="1 2">
    <name type="scientific">Cellulomonas phragmiteti</name>
    <dbReference type="NCBI Taxonomy" id="478780"/>
    <lineage>
        <taxon>Bacteria</taxon>
        <taxon>Bacillati</taxon>
        <taxon>Actinomycetota</taxon>
        <taxon>Actinomycetes</taxon>
        <taxon>Micrococcales</taxon>
        <taxon>Cellulomonadaceae</taxon>
        <taxon>Cellulomonas</taxon>
    </lineage>
</organism>
<comment type="caution">
    <text evidence="1">The sequence shown here is derived from an EMBL/GenBank/DDBJ whole genome shotgun (WGS) entry which is preliminary data.</text>
</comment>
<proteinExistence type="predicted"/>
<sequence>MLLADLQARVRIALTTTLVDEWTLFAPSAGTSRPSARTISFHLGWALRGSIEKTWDVDADYDRSGMVLESSVRLDGATHRPPHLIVHQRGRLGPEHNLLLVELTADATAAAPGAADLAVARAIQQRFGYRYAVLLDLRLADDATTADVLPHWQWATLEDGAVTDEPVPVYTDEVLASVVARARRGAAR</sequence>
<reference evidence="1 2" key="1">
    <citation type="submission" date="2021-01" db="EMBL/GenBank/DDBJ databases">
        <title>Whole genome shotgun sequence of Cellulomonas phragmiteti NBRC 110785.</title>
        <authorList>
            <person name="Komaki H."/>
            <person name="Tamura T."/>
        </authorList>
    </citation>
    <scope>NUCLEOTIDE SEQUENCE [LARGE SCALE GENOMIC DNA]</scope>
    <source>
        <strain evidence="1 2">NBRC 110785</strain>
    </source>
</reference>
<gene>
    <name evidence="1" type="ORF">Cph01nite_31630</name>
</gene>
<evidence type="ECO:0000313" key="2">
    <source>
        <dbReference type="Proteomes" id="UP000614741"/>
    </source>
</evidence>
<accession>A0ABQ4DPW8</accession>
<dbReference type="RefSeq" id="WP_203675686.1">
    <property type="nucleotide sequence ID" value="NZ_BONP01000025.1"/>
</dbReference>
<protein>
    <recommendedName>
        <fullName evidence="3">Restriction endonuclease domain-containing protein</fullName>
    </recommendedName>
</protein>
<dbReference type="Proteomes" id="UP000614741">
    <property type="component" value="Unassembled WGS sequence"/>
</dbReference>
<evidence type="ECO:0008006" key="3">
    <source>
        <dbReference type="Google" id="ProtNLM"/>
    </source>
</evidence>
<evidence type="ECO:0000313" key="1">
    <source>
        <dbReference type="EMBL" id="GIG41401.1"/>
    </source>
</evidence>